<evidence type="ECO:0000256" key="1">
    <source>
        <dbReference type="SAM" id="Phobius"/>
    </source>
</evidence>
<protein>
    <submittedName>
        <fullName evidence="2">Uncharacterized protein</fullName>
    </submittedName>
</protein>
<reference evidence="2" key="1">
    <citation type="journal article" date="2014" name="Front. Microbiol.">
        <title>High frequency of phylogenetically diverse reductive dehalogenase-homologous genes in deep subseafloor sedimentary metagenomes.</title>
        <authorList>
            <person name="Kawai M."/>
            <person name="Futagami T."/>
            <person name="Toyoda A."/>
            <person name="Takaki Y."/>
            <person name="Nishi S."/>
            <person name="Hori S."/>
            <person name="Arai W."/>
            <person name="Tsubouchi T."/>
            <person name="Morono Y."/>
            <person name="Uchiyama I."/>
            <person name="Ito T."/>
            <person name="Fujiyama A."/>
            <person name="Inagaki F."/>
            <person name="Takami H."/>
        </authorList>
    </citation>
    <scope>NUCLEOTIDE SEQUENCE</scope>
    <source>
        <strain evidence="2">Expedition CK06-06</strain>
    </source>
</reference>
<proteinExistence type="predicted"/>
<comment type="caution">
    <text evidence="2">The sequence shown here is derived from an EMBL/GenBank/DDBJ whole genome shotgun (WGS) entry which is preliminary data.</text>
</comment>
<keyword evidence="1" id="KW-0472">Membrane</keyword>
<dbReference type="AlphaFoldDB" id="X1QVT0"/>
<evidence type="ECO:0000313" key="2">
    <source>
        <dbReference type="EMBL" id="GAI47389.1"/>
    </source>
</evidence>
<organism evidence="2">
    <name type="scientific">marine sediment metagenome</name>
    <dbReference type="NCBI Taxonomy" id="412755"/>
    <lineage>
        <taxon>unclassified sequences</taxon>
        <taxon>metagenomes</taxon>
        <taxon>ecological metagenomes</taxon>
    </lineage>
</organism>
<accession>X1QVT0</accession>
<keyword evidence="1" id="KW-0812">Transmembrane</keyword>
<keyword evidence="1" id="KW-1133">Transmembrane helix</keyword>
<sequence>MFSTPAERHIFLIGFFETVCPWPPRQPLPDRYTFPFSKEYHYYLGGRWAGFIALLLILGGIITLFKEVLT</sequence>
<name>X1QVT0_9ZZZZ</name>
<feature type="transmembrane region" description="Helical" evidence="1">
    <location>
        <begin position="48"/>
        <end position="65"/>
    </location>
</feature>
<dbReference type="EMBL" id="BARV01038364">
    <property type="protein sequence ID" value="GAI47389.1"/>
    <property type="molecule type" value="Genomic_DNA"/>
</dbReference>
<gene>
    <name evidence="2" type="ORF">S06H3_59127</name>
</gene>